<evidence type="ECO:0000259" key="10">
    <source>
        <dbReference type="Pfam" id="PF23769"/>
    </source>
</evidence>
<feature type="region of interest" description="Disordered" evidence="9">
    <location>
        <begin position="643"/>
        <end position="682"/>
    </location>
</feature>
<dbReference type="PANTHER" id="PTHR44215:SF1">
    <property type="entry name" value="WD REPEAT-CONTAINING PROTEIN 75"/>
    <property type="match status" value="1"/>
</dbReference>
<dbReference type="PROSITE" id="PS50082">
    <property type="entry name" value="WD_REPEATS_2"/>
    <property type="match status" value="1"/>
</dbReference>
<dbReference type="OrthoDB" id="4096at2759"/>
<accession>A0A8B7PZV9</accession>
<dbReference type="GO" id="GO:0006364">
    <property type="term" value="P:rRNA processing"/>
    <property type="evidence" value="ECO:0007669"/>
    <property type="project" value="UniProtKB-KW"/>
</dbReference>
<gene>
    <name evidence="12" type="primary">LOC109372948</name>
</gene>
<keyword evidence="2" id="KW-0690">Ribosome biogenesis</keyword>
<reference evidence="12" key="1">
    <citation type="submission" date="2025-08" db="UniProtKB">
        <authorList>
            <consortium name="RefSeq"/>
        </authorList>
    </citation>
    <scope>IDENTIFICATION</scope>
    <source>
        <tissue evidence="12">Muscle</tissue>
    </source>
</reference>
<dbReference type="KEGG" id="hai:109372948"/>
<evidence type="ECO:0000256" key="9">
    <source>
        <dbReference type="SAM" id="MobiDB-lite"/>
    </source>
</evidence>
<dbReference type="AlphaFoldDB" id="A0A8B7PZV9"/>
<dbReference type="Gene3D" id="2.130.10.10">
    <property type="entry name" value="YVTN repeat-like/Quinoprotein amine dehydrogenase"/>
    <property type="match status" value="2"/>
</dbReference>
<keyword evidence="6" id="KW-0804">Transcription</keyword>
<evidence type="ECO:0000313" key="11">
    <source>
        <dbReference type="Proteomes" id="UP000694851"/>
    </source>
</evidence>
<dbReference type="InterPro" id="IPR036322">
    <property type="entry name" value="WD40_repeat_dom_sf"/>
</dbReference>
<dbReference type="Pfam" id="PF23869">
    <property type="entry name" value="Beta-prop_WDR75_1st"/>
    <property type="match status" value="1"/>
</dbReference>
<dbReference type="GO" id="GO:0045943">
    <property type="term" value="P:positive regulation of transcription by RNA polymerase I"/>
    <property type="evidence" value="ECO:0007669"/>
    <property type="project" value="InterPro"/>
</dbReference>
<name>A0A8B7PZV9_HIPAR</name>
<evidence type="ECO:0000313" key="12">
    <source>
        <dbReference type="RefSeq" id="XP_019482024.1"/>
    </source>
</evidence>
<sequence length="710" mass="81852">MVEEESLRVVRCGGSELNFRRAVFSADSKYIFCVSGDFVKVYSTATEECVHILQGHRNLVTGIQLNPNNHLQLYSCSLDGTIKLWDYIDGILIKTFIVGHKLHALFTHAHAEDCVFVIINKEKPDIFQLVSVKLPKSSSQEIEAEELSFVLDYINQSHKCIAFGNEGEYVAAIRDFYLSVYFFKKKKTSRFILSSSRNKKHAKNNFTCIACHPKEDCIATGHKDGKIRLWRNFDDDKKYTYTCLHWHHDMVMDLAFSVTVEWSAKLSISVMEPDPNSENVAAVSQSSVGSDLFVFKPSEPRPLYIQKNICREEVQWGVFVPRDVPESFTSEAYQWLNRSQFYFLTKTQFIFCIINRSLISEFIDIRHKVSRRETHTNKQAAFWIFLTHQLDIIQQEYINDHGLIQIELRKAAFGCYGNWLATVEQRQEKETELELQMKLWTYNKKTQGFVLNTKINMPHDDHITALCFCNAEKSENPTLVTASKDGHFKVWILTDDSDIYKQAVGWTCDFVGSYHKYQATNCCFSEDGSLLAVSFEEIVTIWDSETWELKRTFCQRAGKIRDNSHSPKPGGIRNSNIFTGLMIDPRTKALVLNGKPGHLQFYSLQSDKQLYNLLHTPAHVLPSASFLCSMFVNSLLLSKETKSAEEIPDDVDMEEEKESEDSDEENDFTEKVQDTDNTDLGEDIVHQLSKSEEKELRKFRKVDYSWITTI</sequence>
<evidence type="ECO:0000256" key="3">
    <source>
        <dbReference type="ARBA" id="ARBA00022552"/>
    </source>
</evidence>
<evidence type="ECO:0000256" key="5">
    <source>
        <dbReference type="ARBA" id="ARBA00022737"/>
    </source>
</evidence>
<keyword evidence="7" id="KW-0539">Nucleus</keyword>
<dbReference type="InterPro" id="IPR015943">
    <property type="entry name" value="WD40/YVTN_repeat-like_dom_sf"/>
</dbReference>
<evidence type="ECO:0000256" key="6">
    <source>
        <dbReference type="ARBA" id="ARBA00023163"/>
    </source>
</evidence>
<evidence type="ECO:0000256" key="7">
    <source>
        <dbReference type="ARBA" id="ARBA00023242"/>
    </source>
</evidence>
<organism evidence="11 12">
    <name type="scientific">Hipposideros armiger</name>
    <name type="common">Great Himalayan leaf-nosed bat</name>
    <dbReference type="NCBI Taxonomy" id="186990"/>
    <lineage>
        <taxon>Eukaryota</taxon>
        <taxon>Metazoa</taxon>
        <taxon>Chordata</taxon>
        <taxon>Craniata</taxon>
        <taxon>Vertebrata</taxon>
        <taxon>Euteleostomi</taxon>
        <taxon>Mammalia</taxon>
        <taxon>Eutheria</taxon>
        <taxon>Laurasiatheria</taxon>
        <taxon>Chiroptera</taxon>
        <taxon>Yinpterochiroptera</taxon>
        <taxon>Rhinolophoidea</taxon>
        <taxon>Hipposideridae</taxon>
        <taxon>Hipposideros</taxon>
    </lineage>
</organism>
<dbReference type="InterPro" id="IPR001680">
    <property type="entry name" value="WD40_rpt"/>
</dbReference>
<dbReference type="Proteomes" id="UP000694851">
    <property type="component" value="Unplaced"/>
</dbReference>
<dbReference type="InterPro" id="IPR053826">
    <property type="entry name" value="WDR75"/>
</dbReference>
<dbReference type="FunFam" id="2.130.10.10:FF:000941">
    <property type="entry name" value="WD repeat domain 75"/>
    <property type="match status" value="1"/>
</dbReference>
<dbReference type="GO" id="GO:0003723">
    <property type="term" value="F:RNA binding"/>
    <property type="evidence" value="ECO:0007669"/>
    <property type="project" value="InterPro"/>
</dbReference>
<dbReference type="GO" id="GO:0032040">
    <property type="term" value="C:small-subunit processome"/>
    <property type="evidence" value="ECO:0007669"/>
    <property type="project" value="InterPro"/>
</dbReference>
<feature type="compositionally biased region" description="Acidic residues" evidence="9">
    <location>
        <begin position="646"/>
        <end position="667"/>
    </location>
</feature>
<proteinExistence type="predicted"/>
<evidence type="ECO:0000256" key="1">
    <source>
        <dbReference type="ARBA" id="ARBA00004604"/>
    </source>
</evidence>
<evidence type="ECO:0000256" key="2">
    <source>
        <dbReference type="ARBA" id="ARBA00022517"/>
    </source>
</evidence>
<keyword evidence="4 8" id="KW-0853">WD repeat</keyword>
<feature type="repeat" description="WD" evidence="8">
    <location>
        <begin position="53"/>
        <end position="95"/>
    </location>
</feature>
<dbReference type="SUPFAM" id="SSF50978">
    <property type="entry name" value="WD40 repeat-like"/>
    <property type="match status" value="1"/>
</dbReference>
<dbReference type="RefSeq" id="XP_019482024.1">
    <property type="nucleotide sequence ID" value="XM_019626479.1"/>
</dbReference>
<evidence type="ECO:0000256" key="8">
    <source>
        <dbReference type="PROSITE-ProRule" id="PRU00221"/>
    </source>
</evidence>
<dbReference type="PANTHER" id="PTHR44215">
    <property type="entry name" value="WD REPEAT-CONTAINING PROTEIN 75"/>
    <property type="match status" value="1"/>
</dbReference>
<feature type="domain" description="WD repeat-containing protein 75 second beta-propeller" evidence="10">
    <location>
        <begin position="388"/>
        <end position="562"/>
    </location>
</feature>
<dbReference type="GeneID" id="109372948"/>
<keyword evidence="5" id="KW-0677">Repeat</keyword>
<dbReference type="Pfam" id="PF23769">
    <property type="entry name" value="Beta-prop_WDR75_2nd"/>
    <property type="match status" value="2"/>
</dbReference>
<comment type="subcellular location">
    <subcellularLocation>
        <location evidence="1">Nucleus</location>
        <location evidence="1">Nucleolus</location>
    </subcellularLocation>
</comment>
<dbReference type="GO" id="GO:2000234">
    <property type="term" value="P:positive regulation of rRNA processing"/>
    <property type="evidence" value="ECO:0007669"/>
    <property type="project" value="TreeGrafter"/>
</dbReference>
<evidence type="ECO:0000256" key="4">
    <source>
        <dbReference type="ARBA" id="ARBA00022574"/>
    </source>
</evidence>
<keyword evidence="3" id="KW-0698">rRNA processing</keyword>
<keyword evidence="11" id="KW-1185">Reference proteome</keyword>
<feature type="domain" description="WD repeat-containing protein 75 second beta-propeller" evidence="10">
    <location>
        <begin position="581"/>
        <end position="613"/>
    </location>
</feature>
<dbReference type="PROSITE" id="PS50294">
    <property type="entry name" value="WD_REPEATS_REGION"/>
    <property type="match status" value="1"/>
</dbReference>
<protein>
    <submittedName>
        <fullName evidence="12">WD repeat-containing protein 75-like</fullName>
    </submittedName>
</protein>
<dbReference type="InterPro" id="IPR057644">
    <property type="entry name" value="Beta-prop_WDR75_2nd"/>
</dbReference>
<dbReference type="SMART" id="SM00320">
    <property type="entry name" value="WD40"/>
    <property type="match status" value="5"/>
</dbReference>